<comment type="caution">
    <text evidence="2">The sequence shown here is derived from an EMBL/GenBank/DDBJ whole genome shotgun (WGS) entry which is preliminary data.</text>
</comment>
<sequence>KQRRPALLHPTPPSHKIRSSSGESQKKIQQRRSQDAVPSSGSVSCGQRGQNPPPHPPTSTEGNHKRMMFS</sequence>
<keyword evidence="3" id="KW-1185">Reference proteome</keyword>
<organism evidence="2 3">
    <name type="scientific">Eragrostis curvula</name>
    <name type="common">weeping love grass</name>
    <dbReference type="NCBI Taxonomy" id="38414"/>
    <lineage>
        <taxon>Eukaryota</taxon>
        <taxon>Viridiplantae</taxon>
        <taxon>Streptophyta</taxon>
        <taxon>Embryophyta</taxon>
        <taxon>Tracheophyta</taxon>
        <taxon>Spermatophyta</taxon>
        <taxon>Magnoliopsida</taxon>
        <taxon>Liliopsida</taxon>
        <taxon>Poales</taxon>
        <taxon>Poaceae</taxon>
        <taxon>PACMAD clade</taxon>
        <taxon>Chloridoideae</taxon>
        <taxon>Eragrostideae</taxon>
        <taxon>Eragrostidinae</taxon>
        <taxon>Eragrostis</taxon>
    </lineage>
</organism>
<dbReference type="Proteomes" id="UP000324897">
    <property type="component" value="Chromosome 1"/>
</dbReference>
<evidence type="ECO:0000256" key="1">
    <source>
        <dbReference type="SAM" id="MobiDB-lite"/>
    </source>
</evidence>
<proteinExistence type="predicted"/>
<feature type="region of interest" description="Disordered" evidence="1">
    <location>
        <begin position="1"/>
        <end position="70"/>
    </location>
</feature>
<dbReference type="EMBL" id="RWGY01000011">
    <property type="protein sequence ID" value="TVU29746.1"/>
    <property type="molecule type" value="Genomic_DNA"/>
</dbReference>
<accession>A0A5J9V1F4</accession>
<gene>
    <name evidence="2" type="ORF">EJB05_21330</name>
</gene>
<dbReference type="AlphaFoldDB" id="A0A5J9V1F4"/>
<reference evidence="2 3" key="1">
    <citation type="journal article" date="2019" name="Sci. Rep.">
        <title>A high-quality genome of Eragrostis curvula grass provides insights into Poaceae evolution and supports new strategies to enhance forage quality.</title>
        <authorList>
            <person name="Carballo J."/>
            <person name="Santos B.A.C.M."/>
            <person name="Zappacosta D."/>
            <person name="Garbus I."/>
            <person name="Selva J.P."/>
            <person name="Gallo C.A."/>
            <person name="Diaz A."/>
            <person name="Albertini E."/>
            <person name="Caccamo M."/>
            <person name="Echenique V."/>
        </authorList>
    </citation>
    <scope>NUCLEOTIDE SEQUENCE [LARGE SCALE GENOMIC DNA]</scope>
    <source>
        <strain evidence="3">cv. Victoria</strain>
        <tissue evidence="2">Leaf</tissue>
    </source>
</reference>
<evidence type="ECO:0000313" key="3">
    <source>
        <dbReference type="Proteomes" id="UP000324897"/>
    </source>
</evidence>
<feature type="non-terminal residue" evidence="2">
    <location>
        <position position="1"/>
    </location>
</feature>
<evidence type="ECO:0000313" key="2">
    <source>
        <dbReference type="EMBL" id="TVU29746.1"/>
    </source>
</evidence>
<name>A0A5J9V1F4_9POAL</name>
<dbReference type="Gramene" id="TVU29746">
    <property type="protein sequence ID" value="TVU29746"/>
    <property type="gene ID" value="EJB05_21330"/>
</dbReference>
<protein>
    <submittedName>
        <fullName evidence="2">Uncharacterized protein</fullName>
    </submittedName>
</protein>
<feature type="compositionally biased region" description="Polar residues" evidence="1">
    <location>
        <begin position="36"/>
        <end position="50"/>
    </location>
</feature>